<feature type="transmembrane region" description="Helical" evidence="5">
    <location>
        <begin position="366"/>
        <end position="390"/>
    </location>
</feature>
<gene>
    <name evidence="8" type="ORF">Q664_44090</name>
</gene>
<feature type="compositionally biased region" description="Low complexity" evidence="4">
    <location>
        <begin position="40"/>
        <end position="53"/>
    </location>
</feature>
<dbReference type="EMBL" id="JPMI01000308">
    <property type="protein sequence ID" value="KFA87984.1"/>
    <property type="molecule type" value="Genomic_DNA"/>
</dbReference>
<reference evidence="8 9" key="1">
    <citation type="submission" date="2014-07" db="EMBL/GenBank/DDBJ databases">
        <title>Draft Genome Sequence of Gephyronic Acid Producer, Cystobacter violaceus Strain Cb vi76.</title>
        <authorList>
            <person name="Stevens D.C."/>
            <person name="Young J."/>
            <person name="Carmichael R."/>
            <person name="Tan J."/>
            <person name="Taylor R.E."/>
        </authorList>
    </citation>
    <scope>NUCLEOTIDE SEQUENCE [LARGE SCALE GENOMIC DNA]</scope>
    <source>
        <strain evidence="8 9">Cb vi76</strain>
    </source>
</reference>
<dbReference type="InterPro" id="IPR052528">
    <property type="entry name" value="Sugar_transport-like"/>
</dbReference>
<feature type="chain" id="PRO_5001781377" evidence="6">
    <location>
        <begin position="19"/>
        <end position="510"/>
    </location>
</feature>
<feature type="transmembrane region" description="Helical" evidence="5">
    <location>
        <begin position="97"/>
        <end position="116"/>
    </location>
</feature>
<keyword evidence="3 5" id="KW-0472">Membrane</keyword>
<feature type="region of interest" description="Disordered" evidence="4">
    <location>
        <begin position="35"/>
        <end position="55"/>
    </location>
</feature>
<feature type="domain" description="Major facilitator superfamily (MFS) profile" evidence="7">
    <location>
        <begin position="230"/>
        <end position="510"/>
    </location>
</feature>
<protein>
    <submittedName>
        <fullName evidence="8">Major facilitator transporter</fullName>
    </submittedName>
</protein>
<comment type="caution">
    <text evidence="8">The sequence shown here is derived from an EMBL/GenBank/DDBJ whole genome shotgun (WGS) entry which is preliminary data.</text>
</comment>
<evidence type="ECO:0000256" key="4">
    <source>
        <dbReference type="SAM" id="MobiDB-lite"/>
    </source>
</evidence>
<dbReference type="Gene3D" id="1.20.1250.20">
    <property type="entry name" value="MFS general substrate transporter like domains"/>
    <property type="match status" value="2"/>
</dbReference>
<accession>A0A084SHP9</accession>
<feature type="transmembrane region" description="Helical" evidence="5">
    <location>
        <begin position="195"/>
        <end position="216"/>
    </location>
</feature>
<dbReference type="InterPro" id="IPR036259">
    <property type="entry name" value="MFS_trans_sf"/>
</dbReference>
<evidence type="ECO:0000256" key="1">
    <source>
        <dbReference type="ARBA" id="ARBA00022692"/>
    </source>
</evidence>
<feature type="signal peptide" evidence="6">
    <location>
        <begin position="1"/>
        <end position="18"/>
    </location>
</feature>
<keyword evidence="2 5" id="KW-1133">Transmembrane helix</keyword>
<keyword evidence="6" id="KW-0732">Signal</keyword>
<evidence type="ECO:0000256" key="3">
    <source>
        <dbReference type="ARBA" id="ARBA00023136"/>
    </source>
</evidence>
<dbReference type="InterPro" id="IPR011701">
    <property type="entry name" value="MFS"/>
</dbReference>
<dbReference type="InterPro" id="IPR020846">
    <property type="entry name" value="MFS_dom"/>
</dbReference>
<proteinExistence type="predicted"/>
<feature type="transmembrane region" description="Helical" evidence="5">
    <location>
        <begin position="445"/>
        <end position="465"/>
    </location>
</feature>
<evidence type="ECO:0000313" key="9">
    <source>
        <dbReference type="Proteomes" id="UP000028547"/>
    </source>
</evidence>
<feature type="transmembrane region" description="Helical" evidence="5">
    <location>
        <begin position="280"/>
        <end position="298"/>
    </location>
</feature>
<feature type="transmembrane region" description="Helical" evidence="5">
    <location>
        <begin position="70"/>
        <end position="91"/>
    </location>
</feature>
<dbReference type="Pfam" id="PF07690">
    <property type="entry name" value="MFS_1"/>
    <property type="match status" value="1"/>
</dbReference>
<organism evidence="8 9">
    <name type="scientific">Archangium violaceum Cb vi76</name>
    <dbReference type="NCBI Taxonomy" id="1406225"/>
    <lineage>
        <taxon>Bacteria</taxon>
        <taxon>Pseudomonadati</taxon>
        <taxon>Myxococcota</taxon>
        <taxon>Myxococcia</taxon>
        <taxon>Myxococcales</taxon>
        <taxon>Cystobacterineae</taxon>
        <taxon>Archangiaceae</taxon>
        <taxon>Archangium</taxon>
    </lineage>
</organism>
<feature type="transmembrane region" description="Helical" evidence="5">
    <location>
        <begin position="228"/>
        <end position="249"/>
    </location>
</feature>
<feature type="transmembrane region" description="Helical" evidence="5">
    <location>
        <begin position="128"/>
        <end position="149"/>
    </location>
</feature>
<feature type="transmembrane region" description="Helical" evidence="5">
    <location>
        <begin position="310"/>
        <end position="331"/>
    </location>
</feature>
<name>A0A084SHP9_9BACT</name>
<evidence type="ECO:0000313" key="8">
    <source>
        <dbReference type="EMBL" id="KFA87984.1"/>
    </source>
</evidence>
<evidence type="ECO:0000259" key="7">
    <source>
        <dbReference type="PROSITE" id="PS50850"/>
    </source>
</evidence>
<sequence>MSLAVLRRHVLRSFAALATAVPLFRPGNSLPGSAAPLMGAPPVGTTPTSTPGTEARSALRGSLKTSVAEGMVAEVFTACAGATVLTAWALALKLGPLLVGVMTALPFFAQFVQFPAAWLTSTFGHRRVALTAVCLSRQVMLPLCVLPWLPLELEGQQRLLVGVAAVSAVLGVIGNNAWVAWMGELVPESIRGRFFGRRTALCTLGSTLASLVAGVLMDRLRPPEGVGLGLPLLAALACVAGGVTTVLMARQHDPAPHKEKAKLDFGVALLPLRDERARRVLVYQVAWNAAVGISAPFFSFHMLKNLKMSFLTMALYLAAVAGMRMLAAPVWGRLIDRLGAQPVLLACSLGIGVIPAIWLFPTATFLWPLLADVVLAGVLWGGHGLAIFALPLSVAPRRGRPFYLAAFSTAGGLAYAAASALGGGLASLLPTEFTLGGHLWVNLHVLFLLSSVARLAAAFLAMRIVEPDAKPVRSLGALLSLVGSRLQARAARVPPAAPVLTEPQSANAKS</sequence>
<dbReference type="PROSITE" id="PS50850">
    <property type="entry name" value="MFS"/>
    <property type="match status" value="1"/>
</dbReference>
<dbReference type="SUPFAM" id="SSF103473">
    <property type="entry name" value="MFS general substrate transporter"/>
    <property type="match status" value="1"/>
</dbReference>
<evidence type="ECO:0000256" key="5">
    <source>
        <dbReference type="SAM" id="Phobius"/>
    </source>
</evidence>
<dbReference type="PANTHER" id="PTHR23526:SF2">
    <property type="entry name" value="MAJOR FACILITATOR SUPERFAMILY (MFS) PROFILE DOMAIN-CONTAINING PROTEIN"/>
    <property type="match status" value="1"/>
</dbReference>
<dbReference type="AlphaFoldDB" id="A0A084SHP9"/>
<dbReference type="PANTHER" id="PTHR23526">
    <property type="entry name" value="INTEGRAL MEMBRANE TRANSPORT PROTEIN-RELATED"/>
    <property type="match status" value="1"/>
</dbReference>
<dbReference type="Proteomes" id="UP000028547">
    <property type="component" value="Unassembled WGS sequence"/>
</dbReference>
<dbReference type="RefSeq" id="WP_043410267.1">
    <property type="nucleotide sequence ID" value="NZ_JPMI01000308.1"/>
</dbReference>
<keyword evidence="1 5" id="KW-0812">Transmembrane</keyword>
<feature type="transmembrane region" description="Helical" evidence="5">
    <location>
        <begin position="343"/>
        <end position="360"/>
    </location>
</feature>
<evidence type="ECO:0000256" key="6">
    <source>
        <dbReference type="SAM" id="SignalP"/>
    </source>
</evidence>
<evidence type="ECO:0000256" key="2">
    <source>
        <dbReference type="ARBA" id="ARBA00022989"/>
    </source>
</evidence>
<feature type="transmembrane region" description="Helical" evidence="5">
    <location>
        <begin position="161"/>
        <end position="183"/>
    </location>
</feature>
<feature type="transmembrane region" description="Helical" evidence="5">
    <location>
        <begin position="402"/>
        <end position="425"/>
    </location>
</feature>
<dbReference type="GO" id="GO:0022857">
    <property type="term" value="F:transmembrane transporter activity"/>
    <property type="evidence" value="ECO:0007669"/>
    <property type="project" value="InterPro"/>
</dbReference>